<reference evidence="1" key="1">
    <citation type="submission" date="2019-07" db="EMBL/GenBank/DDBJ databases">
        <title>Biological characteristics of mucoid Acinetobacter baumannii from a general hospital in China.</title>
        <authorList>
            <person name="Hua X."/>
            <person name="Yu Y."/>
        </authorList>
    </citation>
    <scope>NUCLEOTIDE SEQUENCE</scope>
    <source>
        <strain evidence="1">N8</strain>
    </source>
</reference>
<sequence length="87" mass="9746">MSVIDRAVEKNANLSYVALKVIECFKDAGLDLNYIDDKISEFSDLSNYAALHQALRILDDKNINRLADKLGVSISDLETTLFVLNKI</sequence>
<protein>
    <submittedName>
        <fullName evidence="1">Uncharacterized protein</fullName>
    </submittedName>
</protein>
<accession>A0ABD5DUI1</accession>
<dbReference type="EMBL" id="VMAF01000051">
    <property type="protein sequence ID" value="MDR8433055.1"/>
    <property type="molecule type" value="Genomic_DNA"/>
</dbReference>
<comment type="caution">
    <text evidence="1">The sequence shown here is derived from an EMBL/GenBank/DDBJ whole genome shotgun (WGS) entry which is preliminary data.</text>
</comment>
<gene>
    <name evidence="1" type="ORF">FPK63_18560</name>
</gene>
<evidence type="ECO:0000313" key="1">
    <source>
        <dbReference type="EMBL" id="MDR8433055.1"/>
    </source>
</evidence>
<dbReference type="RefSeq" id="WP_000110863.1">
    <property type="nucleotide sequence ID" value="NZ_CAKNCT010000022.1"/>
</dbReference>
<dbReference type="AlphaFoldDB" id="A0ABD5DUI1"/>
<name>A0ABD5DUI1_ACIBA</name>
<proteinExistence type="predicted"/>
<organism evidence="1">
    <name type="scientific">Acinetobacter baumannii</name>
    <dbReference type="NCBI Taxonomy" id="470"/>
    <lineage>
        <taxon>Bacteria</taxon>
        <taxon>Pseudomonadati</taxon>
        <taxon>Pseudomonadota</taxon>
        <taxon>Gammaproteobacteria</taxon>
        <taxon>Moraxellales</taxon>
        <taxon>Moraxellaceae</taxon>
        <taxon>Acinetobacter</taxon>
        <taxon>Acinetobacter calcoaceticus/baumannii complex</taxon>
    </lineage>
</organism>